<dbReference type="EMBL" id="AMSG01000012">
    <property type="protein sequence ID" value="EKF54991.1"/>
    <property type="molecule type" value="Genomic_DNA"/>
</dbReference>
<dbReference type="eggNOG" id="COG2353">
    <property type="taxonomic scope" value="Bacteria"/>
</dbReference>
<evidence type="ECO:0000313" key="4">
    <source>
        <dbReference type="Proteomes" id="UP000007364"/>
    </source>
</evidence>
<dbReference type="Gene3D" id="2.40.128.110">
    <property type="entry name" value="Lipid/polyisoprenoid-binding, YceI-like"/>
    <property type="match status" value="1"/>
</dbReference>
<evidence type="ECO:0000259" key="2">
    <source>
        <dbReference type="SMART" id="SM00867"/>
    </source>
</evidence>
<feature type="chain" id="PRO_5003866742" evidence="1">
    <location>
        <begin position="25"/>
        <end position="190"/>
    </location>
</feature>
<evidence type="ECO:0000256" key="1">
    <source>
        <dbReference type="SAM" id="SignalP"/>
    </source>
</evidence>
<dbReference type="OrthoDB" id="951410at2"/>
<organism evidence="3 4">
    <name type="scientific">Galbibacter marinus</name>
    <dbReference type="NCBI Taxonomy" id="555500"/>
    <lineage>
        <taxon>Bacteria</taxon>
        <taxon>Pseudomonadati</taxon>
        <taxon>Bacteroidota</taxon>
        <taxon>Flavobacteriia</taxon>
        <taxon>Flavobacteriales</taxon>
        <taxon>Flavobacteriaceae</taxon>
        <taxon>Galbibacter</taxon>
    </lineage>
</organism>
<name>K2Q299_9FLAO</name>
<protein>
    <submittedName>
        <fullName evidence="3">YCE I like family protein</fullName>
    </submittedName>
</protein>
<accession>K2Q299</accession>
<dbReference type="PANTHER" id="PTHR34406:SF1">
    <property type="entry name" value="PROTEIN YCEI"/>
    <property type="match status" value="1"/>
</dbReference>
<sequence>MKNRILNSVVVLAVAIGASAFVNAVTKEVNVKESQVNWKGYKVTGSHYGTIALKSGSLEFQGDVLTGGEFVVDMNSINTTDLSGEYKDQLDGHLKSDDFFGVENHPTATLKISKVTSSGKNSYEATGDLTIKGKTHPVDFEISVYGSKATANLKIDRSKYNIRYGSGSFFDNLGDKTIYDEFDLNVDLVF</sequence>
<dbReference type="PANTHER" id="PTHR34406">
    <property type="entry name" value="PROTEIN YCEI"/>
    <property type="match status" value="1"/>
</dbReference>
<feature type="domain" description="Lipid/polyisoprenoid-binding YceI-like" evidence="2">
    <location>
        <begin position="26"/>
        <end position="189"/>
    </location>
</feature>
<feature type="signal peptide" evidence="1">
    <location>
        <begin position="1"/>
        <end position="24"/>
    </location>
</feature>
<evidence type="ECO:0000313" key="3">
    <source>
        <dbReference type="EMBL" id="EKF54991.1"/>
    </source>
</evidence>
<dbReference type="Proteomes" id="UP000007364">
    <property type="component" value="Unassembled WGS sequence"/>
</dbReference>
<dbReference type="InterPro" id="IPR036761">
    <property type="entry name" value="TTHA0802/YceI-like_sf"/>
</dbReference>
<dbReference type="PATRIC" id="fig|555500.3.peg.2012"/>
<dbReference type="SMART" id="SM00867">
    <property type="entry name" value="YceI"/>
    <property type="match status" value="1"/>
</dbReference>
<gene>
    <name evidence="3" type="ORF">I215_09736</name>
</gene>
<proteinExistence type="predicted"/>
<keyword evidence="4" id="KW-1185">Reference proteome</keyword>
<dbReference type="STRING" id="555500.I215_09736"/>
<dbReference type="Pfam" id="PF04264">
    <property type="entry name" value="YceI"/>
    <property type="match status" value="1"/>
</dbReference>
<comment type="caution">
    <text evidence="3">The sequence shown here is derived from an EMBL/GenBank/DDBJ whole genome shotgun (WGS) entry which is preliminary data.</text>
</comment>
<keyword evidence="1" id="KW-0732">Signal</keyword>
<dbReference type="RefSeq" id="WP_008991794.1">
    <property type="nucleotide sequence ID" value="NZ_AMSG01000012.1"/>
</dbReference>
<dbReference type="InterPro" id="IPR007372">
    <property type="entry name" value="Lipid/polyisoprenoid-bd_YceI"/>
</dbReference>
<dbReference type="SUPFAM" id="SSF101874">
    <property type="entry name" value="YceI-like"/>
    <property type="match status" value="1"/>
</dbReference>
<reference evidence="3 4" key="1">
    <citation type="journal article" date="2012" name="J. Bacteriol.">
        <title>Genome Sequence of Galbibacter marinum Type Strain ck-I2-15.</title>
        <authorList>
            <person name="Lai Q."/>
            <person name="Li C."/>
            <person name="Shao Z."/>
        </authorList>
    </citation>
    <scope>NUCLEOTIDE SEQUENCE [LARGE SCALE GENOMIC DNA]</scope>
    <source>
        <strain evidence="4">ck-I2-15</strain>
    </source>
</reference>
<dbReference type="AlphaFoldDB" id="K2Q299"/>